<protein>
    <recommendedName>
        <fullName evidence="6">EKC/KEOPS complex subunit BUD32</fullName>
        <ecNumber evidence="4">2.7.11.1</ecNumber>
    </recommendedName>
    <alternativeName>
        <fullName evidence="13 14">Atypical Serine/threonine protein kinase BUD32</fullName>
    </alternativeName>
    <alternativeName>
        <fullName evidence="5">EKC/KEOPS complex subunit bud32</fullName>
    </alternativeName>
</protein>
<evidence type="ECO:0000259" key="17">
    <source>
        <dbReference type="PROSITE" id="PS50011"/>
    </source>
</evidence>
<proteinExistence type="predicted"/>
<dbReference type="PANTHER" id="PTHR47634">
    <property type="entry name" value="PROTEIN KINASE DOMAIN-CONTAINING PROTEIN-RELATED"/>
    <property type="match status" value="1"/>
</dbReference>
<evidence type="ECO:0000256" key="16">
    <source>
        <dbReference type="ARBA" id="ARBA00048679"/>
    </source>
</evidence>
<dbReference type="PANTHER" id="PTHR47634:SF9">
    <property type="entry name" value="PROTEIN KINASE DOMAIN-CONTAINING PROTEIN-RELATED"/>
    <property type="match status" value="1"/>
</dbReference>
<keyword evidence="11" id="KW-0067">ATP-binding</keyword>
<accession>A0A1V6XXG4</accession>
<sequence>MAEGATIEEQSLPRYHERRYYPVKIGDVFKNQYRVIAKLGYGAYSTVWLAWDQRTKQYTSLKVCVSPDTESSPVLNEINMLRRLKGFPDTEQRELPGIGFTRLADDIFEIDGAFTNGRHYCSASWPDGQSIRVLQETFLDAILPKLLVKSFIHRLWFSVNWFHSTCGIIHADISPQNVLMQLEDHSSLSDIEDQELLNPSVPVTTTNGVAPVYRSRRNKLELSGFPVLTDFGQMRLAEGQINRDWWTPDLYRAPEVLSGLPWEYPVDVWSIGVLVSVSGIVIGSSRASHVGVIHLITSPSWRRRAVAASD</sequence>
<feature type="domain" description="Protein kinase" evidence="17">
    <location>
        <begin position="33"/>
        <end position="310"/>
    </location>
</feature>
<evidence type="ECO:0000256" key="8">
    <source>
        <dbReference type="ARBA" id="ARBA00022679"/>
    </source>
</evidence>
<dbReference type="Gene3D" id="1.10.510.10">
    <property type="entry name" value="Transferase(Phosphotransferase) domain 1"/>
    <property type="match status" value="1"/>
</dbReference>
<comment type="catalytic activity">
    <reaction evidence="15">
        <text>L-threonyl-[protein] + ATP = O-phospho-L-threonyl-[protein] + ADP + H(+)</text>
        <dbReference type="Rhea" id="RHEA:46608"/>
        <dbReference type="Rhea" id="RHEA-COMP:11060"/>
        <dbReference type="Rhea" id="RHEA-COMP:11605"/>
        <dbReference type="ChEBI" id="CHEBI:15378"/>
        <dbReference type="ChEBI" id="CHEBI:30013"/>
        <dbReference type="ChEBI" id="CHEBI:30616"/>
        <dbReference type="ChEBI" id="CHEBI:61977"/>
        <dbReference type="ChEBI" id="CHEBI:456216"/>
        <dbReference type="EC" id="2.7.11.1"/>
    </reaction>
</comment>
<dbReference type="GO" id="GO:0005634">
    <property type="term" value="C:nucleus"/>
    <property type="evidence" value="ECO:0007669"/>
    <property type="project" value="TreeGrafter"/>
</dbReference>
<dbReference type="OMA" id="WVSEPPI"/>
<dbReference type="PROSITE" id="PS50011">
    <property type="entry name" value="PROTEIN_KINASE_DOM"/>
    <property type="match status" value="1"/>
</dbReference>
<keyword evidence="10" id="KW-0418">Kinase</keyword>
<comment type="caution">
    <text evidence="18">The sequence shown here is derived from an EMBL/GenBank/DDBJ whole genome shotgun (WGS) entry which is preliminary data.</text>
</comment>
<dbReference type="GO" id="GO:0005737">
    <property type="term" value="C:cytoplasm"/>
    <property type="evidence" value="ECO:0007669"/>
    <property type="project" value="TreeGrafter"/>
</dbReference>
<evidence type="ECO:0000313" key="19">
    <source>
        <dbReference type="Proteomes" id="UP000191691"/>
    </source>
</evidence>
<comment type="function">
    <text evidence="1">Component of the EKC/KEOPS complex that is required for the formation of a threonylcarbamoyl group on adenosine at position 37 (t(6)A37) in tRNAs that read codons beginning with adenine. The complex is probably involved in the transfer of the threonylcarbamoyl moiety of threonylcarbamoyl-AMP (TC-AMP) to the N6 group of A37. BUD32 has ATPase activity in the context of the EKC/KEOPS complex and likely plays a supporting role to the catalytic subunit KAE1. The EKC/KEOPS complex also promotes both telomere uncapping and telomere elongation. The complex is required for efficient recruitment of transcriptional coactivators.</text>
</comment>
<dbReference type="GO" id="GO:0004674">
    <property type="term" value="F:protein serine/threonine kinase activity"/>
    <property type="evidence" value="ECO:0007669"/>
    <property type="project" value="UniProtKB-KW"/>
</dbReference>
<comment type="catalytic activity">
    <reaction evidence="16">
        <text>L-seryl-[protein] + ATP = O-phospho-L-seryl-[protein] + ADP + H(+)</text>
        <dbReference type="Rhea" id="RHEA:17989"/>
        <dbReference type="Rhea" id="RHEA-COMP:9863"/>
        <dbReference type="Rhea" id="RHEA-COMP:11604"/>
        <dbReference type="ChEBI" id="CHEBI:15378"/>
        <dbReference type="ChEBI" id="CHEBI:29999"/>
        <dbReference type="ChEBI" id="CHEBI:30616"/>
        <dbReference type="ChEBI" id="CHEBI:83421"/>
        <dbReference type="ChEBI" id="CHEBI:456216"/>
        <dbReference type="EC" id="2.7.11.1"/>
    </reaction>
</comment>
<organism evidence="18 19">
    <name type="scientific">Penicillium nalgiovense</name>
    <dbReference type="NCBI Taxonomy" id="60175"/>
    <lineage>
        <taxon>Eukaryota</taxon>
        <taxon>Fungi</taxon>
        <taxon>Dikarya</taxon>
        <taxon>Ascomycota</taxon>
        <taxon>Pezizomycotina</taxon>
        <taxon>Eurotiomycetes</taxon>
        <taxon>Eurotiomycetidae</taxon>
        <taxon>Eurotiales</taxon>
        <taxon>Aspergillaceae</taxon>
        <taxon>Penicillium</taxon>
    </lineage>
</organism>
<dbReference type="EMBL" id="MOOB01000049">
    <property type="protein sequence ID" value="OQE79823.1"/>
    <property type="molecule type" value="Genomic_DNA"/>
</dbReference>
<dbReference type="STRING" id="60175.A0A1V6XXG4"/>
<evidence type="ECO:0000256" key="4">
    <source>
        <dbReference type="ARBA" id="ARBA00012513"/>
    </source>
</evidence>
<evidence type="ECO:0000256" key="14">
    <source>
        <dbReference type="ARBA" id="ARBA00033194"/>
    </source>
</evidence>
<evidence type="ECO:0000256" key="5">
    <source>
        <dbReference type="ARBA" id="ARBA00013948"/>
    </source>
</evidence>
<evidence type="ECO:0000256" key="7">
    <source>
        <dbReference type="ARBA" id="ARBA00022527"/>
    </source>
</evidence>
<keyword evidence="12" id="KW-0158">Chromosome</keyword>
<keyword evidence="19" id="KW-1185">Reference proteome</keyword>
<keyword evidence="9" id="KW-0547">Nucleotide-binding</keyword>
<evidence type="ECO:0000256" key="15">
    <source>
        <dbReference type="ARBA" id="ARBA00047899"/>
    </source>
</evidence>
<keyword evidence="12" id="KW-0779">Telomere</keyword>
<name>A0A1V6XXG4_PENNA</name>
<evidence type="ECO:0000256" key="1">
    <source>
        <dbReference type="ARBA" id="ARBA00003747"/>
    </source>
</evidence>
<evidence type="ECO:0000256" key="10">
    <source>
        <dbReference type="ARBA" id="ARBA00022777"/>
    </source>
</evidence>
<comment type="subcellular location">
    <subcellularLocation>
        <location evidence="2">Chromosome</location>
        <location evidence="2">Telomere</location>
    </subcellularLocation>
</comment>
<dbReference type="InterPro" id="IPR000719">
    <property type="entry name" value="Prot_kinase_dom"/>
</dbReference>
<dbReference type="GO" id="GO:0005524">
    <property type="term" value="F:ATP binding"/>
    <property type="evidence" value="ECO:0007669"/>
    <property type="project" value="UniProtKB-KW"/>
</dbReference>
<dbReference type="GO" id="GO:0000781">
    <property type="term" value="C:chromosome, telomeric region"/>
    <property type="evidence" value="ECO:0007669"/>
    <property type="project" value="UniProtKB-SubCell"/>
</dbReference>
<reference evidence="19" key="1">
    <citation type="journal article" date="2017" name="Nat. Microbiol.">
        <title>Global analysis of biosynthetic gene clusters reveals vast potential of secondary metabolite production in Penicillium species.</title>
        <authorList>
            <person name="Nielsen J.C."/>
            <person name="Grijseels S."/>
            <person name="Prigent S."/>
            <person name="Ji B."/>
            <person name="Dainat J."/>
            <person name="Nielsen K.F."/>
            <person name="Frisvad J.C."/>
            <person name="Workman M."/>
            <person name="Nielsen J."/>
        </authorList>
    </citation>
    <scope>NUCLEOTIDE SEQUENCE [LARGE SCALE GENOMIC DNA]</scope>
    <source>
        <strain evidence="19">IBT 13039</strain>
    </source>
</reference>
<evidence type="ECO:0000256" key="12">
    <source>
        <dbReference type="ARBA" id="ARBA00022895"/>
    </source>
</evidence>
<dbReference type="PROSITE" id="PS00109">
    <property type="entry name" value="PROTEIN_KINASE_TYR"/>
    <property type="match status" value="1"/>
</dbReference>
<evidence type="ECO:0000256" key="2">
    <source>
        <dbReference type="ARBA" id="ARBA00004574"/>
    </source>
</evidence>
<evidence type="ECO:0000256" key="9">
    <source>
        <dbReference type="ARBA" id="ARBA00022741"/>
    </source>
</evidence>
<dbReference type="GO" id="GO:0000245">
    <property type="term" value="P:spliceosomal complex assembly"/>
    <property type="evidence" value="ECO:0007669"/>
    <property type="project" value="TreeGrafter"/>
</dbReference>
<evidence type="ECO:0000256" key="13">
    <source>
        <dbReference type="ARBA" id="ARBA00030980"/>
    </source>
</evidence>
<gene>
    <name evidence="18" type="ORF">PENNAL_c0049G11726</name>
</gene>
<dbReference type="GO" id="GO:0050684">
    <property type="term" value="P:regulation of mRNA processing"/>
    <property type="evidence" value="ECO:0007669"/>
    <property type="project" value="TreeGrafter"/>
</dbReference>
<dbReference type="Gene3D" id="3.30.200.20">
    <property type="entry name" value="Phosphorylase Kinase, domain 1"/>
    <property type="match status" value="1"/>
</dbReference>
<dbReference type="InterPro" id="IPR008266">
    <property type="entry name" value="Tyr_kinase_AS"/>
</dbReference>
<dbReference type="InterPro" id="IPR011009">
    <property type="entry name" value="Kinase-like_dom_sf"/>
</dbReference>
<evidence type="ECO:0000256" key="3">
    <source>
        <dbReference type="ARBA" id="ARBA00011534"/>
    </source>
</evidence>
<dbReference type="Proteomes" id="UP000191691">
    <property type="component" value="Unassembled WGS sequence"/>
</dbReference>
<evidence type="ECO:0000313" key="18">
    <source>
        <dbReference type="EMBL" id="OQE79823.1"/>
    </source>
</evidence>
<dbReference type="AlphaFoldDB" id="A0A1V6XXG4"/>
<dbReference type="SMART" id="SM00220">
    <property type="entry name" value="S_TKc"/>
    <property type="match status" value="1"/>
</dbReference>
<comment type="subunit">
    <text evidence="3">Component of the EKC/KEOPS complex composed of at least BUD32, CGI121, GON7, KAE1 and PCC1; the whole complex dimerizes.</text>
</comment>
<keyword evidence="8" id="KW-0808">Transferase</keyword>
<dbReference type="InterPro" id="IPR051334">
    <property type="entry name" value="SRPK"/>
</dbReference>
<dbReference type="SUPFAM" id="SSF56112">
    <property type="entry name" value="Protein kinase-like (PK-like)"/>
    <property type="match status" value="1"/>
</dbReference>
<evidence type="ECO:0000256" key="6">
    <source>
        <dbReference type="ARBA" id="ARBA00019973"/>
    </source>
</evidence>
<evidence type="ECO:0000256" key="11">
    <source>
        <dbReference type="ARBA" id="ARBA00022840"/>
    </source>
</evidence>
<keyword evidence="7" id="KW-0723">Serine/threonine-protein kinase</keyword>
<dbReference type="Pfam" id="PF00069">
    <property type="entry name" value="Pkinase"/>
    <property type="match status" value="1"/>
</dbReference>
<dbReference type="EC" id="2.7.11.1" evidence="4"/>